<feature type="signal peptide" evidence="1">
    <location>
        <begin position="1"/>
        <end position="18"/>
    </location>
</feature>
<dbReference type="Proteomes" id="UP000730618">
    <property type="component" value="Unassembled WGS sequence"/>
</dbReference>
<evidence type="ECO:0000313" key="2">
    <source>
        <dbReference type="EMBL" id="CAG7645382.1"/>
    </source>
</evidence>
<gene>
    <name evidence="2" type="ORF">PAECIP111802_03503</name>
</gene>
<dbReference type="PANTHER" id="PTHR44103">
    <property type="entry name" value="PROPROTEIN CONVERTASE P"/>
    <property type="match status" value="1"/>
</dbReference>
<name>A0ABM8VJE1_9BACL</name>
<dbReference type="PANTHER" id="PTHR44103:SF1">
    <property type="entry name" value="PROPROTEIN CONVERTASE P"/>
    <property type="match status" value="1"/>
</dbReference>
<evidence type="ECO:0008006" key="4">
    <source>
        <dbReference type="Google" id="ProtNLM"/>
    </source>
</evidence>
<feature type="chain" id="PRO_5046648477" description="VCBS repeat-containing protein" evidence="1">
    <location>
        <begin position="19"/>
        <end position="808"/>
    </location>
</feature>
<dbReference type="InterPro" id="IPR013517">
    <property type="entry name" value="FG-GAP"/>
</dbReference>
<evidence type="ECO:0000313" key="3">
    <source>
        <dbReference type="Proteomes" id="UP000730618"/>
    </source>
</evidence>
<keyword evidence="3" id="KW-1185">Reference proteome</keyword>
<protein>
    <recommendedName>
        <fullName evidence="4">VCBS repeat-containing protein</fullName>
    </recommendedName>
</protein>
<keyword evidence="1" id="KW-0732">Signal</keyword>
<accession>A0ABM8VJE1</accession>
<dbReference type="EMBL" id="CAJVCE010000009">
    <property type="protein sequence ID" value="CAG7645382.1"/>
    <property type="molecule type" value="Genomic_DNA"/>
</dbReference>
<sequence>MKWKLRIIAVLVPFIVLAAALQGGSNVTAMNAARTILKFGQSGPVNWYSTDQPNATIHQLLDWNGDGKLDVYVRGKMYLNQGTNAVPLLPMQGLSLGLPVADGYLVDWNNDGVVDFVARYTLRLYLNTGTNDKPSWKDTGEIQAGGSGITGNFSSYTNWNTIQSPSIQMVDWDGDGKRDLLLGMVDRTGVTGNSKQVYRYGSIWFFKNIGTDDAPAFASGQILQSGGADINTPYRVQIQAVDWDGDGDLDIVYADYRGHVYWIENTGTAASPVLAPPALLVDTGIVTTALSVYDADGDGDLDLLLGSTDGLLLYENTGTRSAPVWTLKGIVQTPDGTNVDIKFGQFQTPEIVDWNHDGRLDMLTGDENGHVNWYENVGTNGEYRFRNPVQLHVGGAVLNFDAPRGSYDWGPFEAAVGYTNPLAVDWDGDGDLDIITQDGQGSLYFIENTGTRSNPVLAAPVPFTLGGKPLANPWRTKPAAVNWDNDPGGTLELLMIDKNYRIIVYQRNGSSLTDLNILTEAGDMDGHPIKVSYNKRANLQVVDWDGDGRWDILCGTTKDKENLYWYRNVGSAGHPVFETRYILNNDYTKYVTVTNHEPLFYAVDWNGDGVLDLIESHPFNYMYFVDGKQLLHTTADSAGNYRAADLAVAALSGGTTGIVKDPNASEGAVLNYEASKVQDEVTLNFNVPSPGSYDLSVRWQVVPGTGSGAELTEPQTRPNFFIRLLQWIMGLGKERERFLVQAGVNGQPAGKPFDAVSRDPGYKEIALGSVTIAKPGNQTISFTVKEISPRNKTYPMVLDMIRLVPNGK</sequence>
<organism evidence="2 3">
    <name type="scientific">Paenibacillus allorhizosphaerae</name>
    <dbReference type="NCBI Taxonomy" id="2849866"/>
    <lineage>
        <taxon>Bacteria</taxon>
        <taxon>Bacillati</taxon>
        <taxon>Bacillota</taxon>
        <taxon>Bacilli</taxon>
        <taxon>Bacillales</taxon>
        <taxon>Paenibacillaceae</taxon>
        <taxon>Paenibacillus</taxon>
    </lineage>
</organism>
<reference evidence="2 3" key="1">
    <citation type="submission" date="2021-06" db="EMBL/GenBank/DDBJ databases">
        <authorList>
            <person name="Criscuolo A."/>
        </authorList>
    </citation>
    <scope>NUCLEOTIDE SEQUENCE [LARGE SCALE GENOMIC DNA]</scope>
    <source>
        <strain evidence="3">CIP 111802</strain>
    </source>
</reference>
<comment type="caution">
    <text evidence="2">The sequence shown here is derived from an EMBL/GenBank/DDBJ whole genome shotgun (WGS) entry which is preliminary data.</text>
</comment>
<evidence type="ECO:0000256" key="1">
    <source>
        <dbReference type="SAM" id="SignalP"/>
    </source>
</evidence>
<dbReference type="Pfam" id="PF13517">
    <property type="entry name" value="FG-GAP_3"/>
    <property type="match status" value="2"/>
</dbReference>
<proteinExistence type="predicted"/>